<dbReference type="GO" id="GO:0005980">
    <property type="term" value="P:glycogen catabolic process"/>
    <property type="evidence" value="ECO:0007669"/>
    <property type="project" value="InterPro"/>
</dbReference>
<dbReference type="PATRIC" id="fig|1702214.3.peg.2043"/>
<dbReference type="InterPro" id="IPR010401">
    <property type="entry name" value="AGL/Gdb1"/>
</dbReference>
<dbReference type="PANTHER" id="PTHR10569">
    <property type="entry name" value="GLYCOGEN DEBRANCHING ENZYME"/>
    <property type="match status" value="1"/>
</dbReference>
<dbReference type="GO" id="GO:0004134">
    <property type="term" value="F:4-alpha-glucanotransferase activity"/>
    <property type="evidence" value="ECO:0007669"/>
    <property type="project" value="InterPro"/>
</dbReference>
<gene>
    <name evidence="3" type="ORF">AL399_05125</name>
</gene>
<keyword evidence="4" id="KW-1185">Reference proteome</keyword>
<comment type="caution">
    <text evidence="3">The sequence shown here is derived from an EMBL/GenBank/DDBJ whole genome shotgun (WGS) entry which is preliminary data.</text>
</comment>
<evidence type="ECO:0008006" key="5">
    <source>
        <dbReference type="Google" id="ProtNLM"/>
    </source>
</evidence>
<evidence type="ECO:0000313" key="3">
    <source>
        <dbReference type="EMBL" id="KQM08832.1"/>
    </source>
</evidence>
<dbReference type="SUPFAM" id="SSF48208">
    <property type="entry name" value="Six-hairpin glycosidases"/>
    <property type="match status" value="1"/>
</dbReference>
<dbReference type="AlphaFoldDB" id="A0A0Q4B715"/>
<evidence type="ECO:0000313" key="4">
    <source>
        <dbReference type="Proteomes" id="UP000054172"/>
    </source>
</evidence>
<reference evidence="3" key="1">
    <citation type="submission" date="2015-08" db="EMBL/GenBank/DDBJ databases">
        <title>Candidatus Bacteriodes Periocalifornicus.</title>
        <authorList>
            <person name="McLean J.S."/>
            <person name="Kelley S."/>
        </authorList>
    </citation>
    <scope>NUCLEOTIDE SEQUENCE [LARGE SCALE GENOMIC DNA]</scope>
    <source>
        <strain evidence="3">12B</strain>
    </source>
</reference>
<evidence type="ECO:0000259" key="2">
    <source>
        <dbReference type="Pfam" id="PF12439"/>
    </source>
</evidence>
<dbReference type="STRING" id="1702214.AL399_05125"/>
<accession>A0A0Q4B715</accession>
<dbReference type="PANTHER" id="PTHR10569:SF2">
    <property type="entry name" value="GLYCOGEN DEBRANCHING ENZYME"/>
    <property type="match status" value="1"/>
</dbReference>
<dbReference type="EMBL" id="LIIK01000020">
    <property type="protein sequence ID" value="KQM08832.1"/>
    <property type="molecule type" value="Genomic_DNA"/>
</dbReference>
<sequence length="650" mass="73042">MNTPHEDYIHLTQPELVNLAQALGCEFLSTNHSGGYMCTTAALCNTRKYHGLMVLPLEHFGGERHVLLSTLDERLTIHGKPFNLSVRRYPGTYDPRGHKYLEYFTISGTPTFIYRVGGVVLKKELLFPHTQEHLLVRYTLLEAESSVQLRVSPFLAFRNAHQLCHANLSADTRCQPIPNGISIRLYPGFPTLHLQTNLASDYVHAPDWYYNIEYPVELARGYDGHEDLMVPGYFELTLRPSTPAIFSVCTHKVEPRRLSAEFNRELQLRPPRVDFRTTLEAAAGQFIADRGRRIEVEAGYPWFGRWGRDTLIALPGLTLTTGEIGTFERALTSLLSEAKDGFLPNMGGAANPAFNSVDAPLWLFATVQAYCTATGEHQRAWELWGKQLRAILEKFLRGTGLPYGIRRDANGLIWAGERGYALTWMDAIVHGEAVTPRIGYPVEINALWYNALCFMREMCERMASRQLLKLLANEPERVAESFCNTFVLPQGYLSDVVDEAGLHTSIRPNQILAVSLPYSPLPPTIQIQVLATCEQDLYTPLGLRTLSPKNPAYHGRYEGSEPERDRAYHQGTIWTWLIAPYVAAVERVRGKEEASRIAHEVLTALEREMHRCGLGTLGEVYDGDPPHTPGGSIAQAWSVAAAMELMGKYM</sequence>
<organism evidence="3 4">
    <name type="scientific">Candidatus [Bacteroides] periocalifornicus</name>
    <dbReference type="NCBI Taxonomy" id="1702214"/>
    <lineage>
        <taxon>Bacteria</taxon>
        <taxon>Pseudomonadati</taxon>
        <taxon>Bacteroidota</taxon>
    </lineage>
</organism>
<feature type="domain" description="Glycogen debranching enzyme bacterial and archaeal type N-terminal" evidence="2">
    <location>
        <begin position="26"/>
        <end position="242"/>
    </location>
</feature>
<proteinExistence type="predicted"/>
<name>A0A0Q4B715_9BACT</name>
<dbReference type="Gene3D" id="1.50.10.10">
    <property type="match status" value="1"/>
</dbReference>
<evidence type="ECO:0000259" key="1">
    <source>
        <dbReference type="Pfam" id="PF06202"/>
    </source>
</evidence>
<dbReference type="InterPro" id="IPR024742">
    <property type="entry name" value="Glycogen_debranch_N"/>
</dbReference>
<dbReference type="Pfam" id="PF12439">
    <property type="entry name" value="GDE_N"/>
    <property type="match status" value="1"/>
</dbReference>
<dbReference type="InterPro" id="IPR032790">
    <property type="entry name" value="GDE_C"/>
</dbReference>
<dbReference type="Pfam" id="PF06202">
    <property type="entry name" value="GDE_C"/>
    <property type="match status" value="1"/>
</dbReference>
<protein>
    <recommendedName>
        <fullName evidence="5">Amylo-alpha-1,6-glucosidase</fullName>
    </recommendedName>
</protein>
<dbReference type="InterPro" id="IPR008928">
    <property type="entry name" value="6-hairpin_glycosidase_sf"/>
</dbReference>
<dbReference type="InterPro" id="IPR012341">
    <property type="entry name" value="6hp_glycosidase-like_sf"/>
</dbReference>
<dbReference type="Proteomes" id="UP000054172">
    <property type="component" value="Unassembled WGS sequence"/>
</dbReference>
<feature type="domain" description="Glycogen debranching enzyme C-terminal" evidence="1">
    <location>
        <begin position="285"/>
        <end position="643"/>
    </location>
</feature>
<dbReference type="GO" id="GO:0004135">
    <property type="term" value="F:amylo-alpha-1,6-glucosidase activity"/>
    <property type="evidence" value="ECO:0007669"/>
    <property type="project" value="InterPro"/>
</dbReference>